<evidence type="ECO:0000256" key="12">
    <source>
        <dbReference type="PIRSR" id="PIRSR006816-2"/>
    </source>
</evidence>
<name>A0AAC9PU78_9PSEU</name>
<protein>
    <submittedName>
        <fullName evidence="14">2-polyprenylphenol hydroxylase-like oxidoreductase</fullName>
    </submittedName>
</protein>
<dbReference type="Gene3D" id="2.10.240.10">
    <property type="entry name" value="Dihydroorotate dehydrogenase, electron transfer subunit"/>
    <property type="match status" value="1"/>
</dbReference>
<dbReference type="SUPFAM" id="SSF52343">
    <property type="entry name" value="Ferredoxin reductase-like, C-terminal NADP-linked domain"/>
    <property type="match status" value="1"/>
</dbReference>
<dbReference type="GO" id="GO:0046872">
    <property type="term" value="F:metal ion binding"/>
    <property type="evidence" value="ECO:0007669"/>
    <property type="project" value="UniProtKB-KW"/>
</dbReference>
<keyword evidence="6 11" id="KW-0274">FAD</keyword>
<dbReference type="Gene3D" id="3.40.50.80">
    <property type="entry name" value="Nucleotide-binding domain of ferredoxin-NADP reductase (FNR) module"/>
    <property type="match status" value="1"/>
</dbReference>
<feature type="domain" description="FAD-binding FR-type" evidence="13">
    <location>
        <begin position="25"/>
        <end position="127"/>
    </location>
</feature>
<evidence type="ECO:0000256" key="2">
    <source>
        <dbReference type="ARBA" id="ARBA00022448"/>
    </source>
</evidence>
<dbReference type="GO" id="GO:0006221">
    <property type="term" value="P:pyrimidine nucleotide biosynthetic process"/>
    <property type="evidence" value="ECO:0007669"/>
    <property type="project" value="InterPro"/>
</dbReference>
<evidence type="ECO:0000256" key="1">
    <source>
        <dbReference type="ARBA" id="ARBA00006422"/>
    </source>
</evidence>
<dbReference type="PANTHER" id="PTHR43513">
    <property type="entry name" value="DIHYDROOROTATE DEHYDROGENASE B (NAD(+)), ELECTRON TRANSFER SUBUNIT"/>
    <property type="match status" value="1"/>
</dbReference>
<keyword evidence="15" id="KW-1185">Reference proteome</keyword>
<dbReference type="KEGG" id="acad:UA74_24020"/>
<keyword evidence="3 11" id="KW-0285">Flavoprotein</keyword>
<comment type="cofactor">
    <cofactor evidence="11">
        <name>FAD</name>
        <dbReference type="ChEBI" id="CHEBI:57692"/>
    </cofactor>
    <text evidence="11">Binds 1 FAD per subunit.</text>
</comment>
<feature type="binding site" evidence="12">
    <location>
        <position position="273"/>
    </location>
    <ligand>
        <name>[2Fe-2S] cluster</name>
        <dbReference type="ChEBI" id="CHEBI:190135"/>
    </ligand>
</feature>
<evidence type="ECO:0000256" key="3">
    <source>
        <dbReference type="ARBA" id="ARBA00022630"/>
    </source>
</evidence>
<evidence type="ECO:0000256" key="5">
    <source>
        <dbReference type="ARBA" id="ARBA00022723"/>
    </source>
</evidence>
<comment type="cofactor">
    <cofactor evidence="10">
        <name>[2Fe-2S] cluster</name>
        <dbReference type="ChEBI" id="CHEBI:190135"/>
    </cofactor>
</comment>
<accession>A0AAC9PU78</accession>
<evidence type="ECO:0000313" key="14">
    <source>
        <dbReference type="EMBL" id="APU16822.1"/>
    </source>
</evidence>
<dbReference type="PIRSF" id="PIRSF006816">
    <property type="entry name" value="Cyc3_hyd_g"/>
    <property type="match status" value="1"/>
</dbReference>
<dbReference type="GO" id="GO:0050660">
    <property type="term" value="F:flavin adenine dinucleotide binding"/>
    <property type="evidence" value="ECO:0007669"/>
    <property type="project" value="InterPro"/>
</dbReference>
<dbReference type="InterPro" id="IPR017927">
    <property type="entry name" value="FAD-bd_FR_type"/>
</dbReference>
<evidence type="ECO:0000256" key="8">
    <source>
        <dbReference type="ARBA" id="ARBA00023004"/>
    </source>
</evidence>
<keyword evidence="8 12" id="KW-0408">Iron</keyword>
<dbReference type="InterPro" id="IPR012165">
    <property type="entry name" value="Cyt_c3_hydrogenase_gsu"/>
</dbReference>
<keyword evidence="4 12" id="KW-0001">2Fe-2S</keyword>
<dbReference type="InterPro" id="IPR039261">
    <property type="entry name" value="FNR_nucleotide-bd"/>
</dbReference>
<organism evidence="14 15">
    <name type="scientific">Actinoalloteichus fjordicus</name>
    <dbReference type="NCBI Taxonomy" id="1612552"/>
    <lineage>
        <taxon>Bacteria</taxon>
        <taxon>Bacillati</taxon>
        <taxon>Actinomycetota</taxon>
        <taxon>Actinomycetes</taxon>
        <taxon>Pseudonocardiales</taxon>
        <taxon>Pseudonocardiaceae</taxon>
        <taxon>Actinoalloteichus</taxon>
    </lineage>
</organism>
<evidence type="ECO:0000259" key="13">
    <source>
        <dbReference type="PROSITE" id="PS51384"/>
    </source>
</evidence>
<evidence type="ECO:0000256" key="9">
    <source>
        <dbReference type="ARBA" id="ARBA00023014"/>
    </source>
</evidence>
<dbReference type="PROSITE" id="PS51384">
    <property type="entry name" value="FAD_FR"/>
    <property type="match status" value="1"/>
</dbReference>
<evidence type="ECO:0000256" key="7">
    <source>
        <dbReference type="ARBA" id="ARBA00022982"/>
    </source>
</evidence>
<feature type="binding site" evidence="12">
    <location>
        <position position="250"/>
    </location>
    <ligand>
        <name>[2Fe-2S] cluster</name>
        <dbReference type="ChEBI" id="CHEBI:190135"/>
    </ligand>
</feature>
<dbReference type="InterPro" id="IPR017938">
    <property type="entry name" value="Riboflavin_synthase-like_b-brl"/>
</dbReference>
<dbReference type="SUPFAM" id="SSF63380">
    <property type="entry name" value="Riboflavin synthase domain-like"/>
    <property type="match status" value="1"/>
</dbReference>
<dbReference type="Gene3D" id="2.40.30.10">
    <property type="entry name" value="Translation factors"/>
    <property type="match status" value="1"/>
</dbReference>
<dbReference type="GO" id="GO:0051537">
    <property type="term" value="F:2 iron, 2 sulfur cluster binding"/>
    <property type="evidence" value="ECO:0007669"/>
    <property type="project" value="UniProtKB-KW"/>
</dbReference>
<dbReference type="InterPro" id="IPR050353">
    <property type="entry name" value="PyrK_electron_transfer"/>
</dbReference>
<sequence length="287" mass="30300">MTGPVTPRGIVDRIAALPEATRPTPTWDECAVLRHEHLGDAHHRLVLRSPTISERTRAGQFVMVTIPAGVAARSVLPRPMAVHRRRASDDSFEIVYRAGGAGTRALTAVRPGESLLITGPLGQGFTLSPETDRLLVVGRGIGVCSIMTVVEDAVRHEVAVTGVLSARTEEALVGGADLAELGVTEAVTVTDEAGTSDVDRLARRLRTLLDERPPQQIMVCGSDRLARLCGELAARWGSTVQVSLEAHMACGLGYCHGCASAAATTEGESPLICADGPVFALTDGERT</sequence>
<dbReference type="PROSITE" id="PS01090">
    <property type="entry name" value="TATD_2"/>
    <property type="match status" value="1"/>
</dbReference>
<comment type="cofactor">
    <cofactor evidence="12">
        <name>[2Fe-2S] cluster</name>
        <dbReference type="ChEBI" id="CHEBI:190135"/>
    </cofactor>
    <text evidence="12">Binds 1 [2Fe-2S] cluster per subunit.</text>
</comment>
<keyword evidence="7" id="KW-0249">Electron transport</keyword>
<comment type="similarity">
    <text evidence="1">Belongs to the PyrK family.</text>
</comment>
<keyword evidence="2" id="KW-0813">Transport</keyword>
<dbReference type="EMBL" id="CP016076">
    <property type="protein sequence ID" value="APU16822.1"/>
    <property type="molecule type" value="Genomic_DNA"/>
</dbReference>
<feature type="binding site" evidence="11">
    <location>
        <begin position="102"/>
        <end position="103"/>
    </location>
    <ligand>
        <name>FAD</name>
        <dbReference type="ChEBI" id="CHEBI:57692"/>
    </ligand>
</feature>
<dbReference type="AlphaFoldDB" id="A0AAC9PU78"/>
<reference evidence="15" key="1">
    <citation type="submission" date="2016-06" db="EMBL/GenBank/DDBJ databases">
        <title>Complete genome sequence of Actinoalloteichus fjordicus DSM 46855 (=ADI127-17), type strain of the new species Actinoalloteichus fjordicus.</title>
        <authorList>
            <person name="Ruckert C."/>
            <person name="Nouioui I."/>
            <person name="Willmese J."/>
            <person name="van Wezel G."/>
            <person name="Klenk H.-P."/>
            <person name="Kalinowski J."/>
            <person name="Zotchev S.B."/>
        </authorList>
    </citation>
    <scope>NUCLEOTIDE SEQUENCE [LARGE SCALE GENOMIC DNA]</scope>
    <source>
        <strain evidence="15">ADI127-7</strain>
    </source>
</reference>
<dbReference type="InterPro" id="IPR018228">
    <property type="entry name" value="DNase_TatD-rel_CS"/>
</dbReference>
<evidence type="ECO:0000256" key="4">
    <source>
        <dbReference type="ARBA" id="ARBA00022714"/>
    </source>
</evidence>
<dbReference type="GO" id="GO:0016491">
    <property type="term" value="F:oxidoreductase activity"/>
    <property type="evidence" value="ECO:0007669"/>
    <property type="project" value="InterPro"/>
</dbReference>
<evidence type="ECO:0000256" key="6">
    <source>
        <dbReference type="ARBA" id="ARBA00022827"/>
    </source>
</evidence>
<feature type="binding site" evidence="11">
    <location>
        <begin position="95"/>
        <end position="97"/>
    </location>
    <ligand>
        <name>FAD</name>
        <dbReference type="ChEBI" id="CHEBI:57692"/>
    </ligand>
</feature>
<evidence type="ECO:0000313" key="15">
    <source>
        <dbReference type="Proteomes" id="UP000185511"/>
    </source>
</evidence>
<dbReference type="Pfam" id="PF10418">
    <property type="entry name" value="DHODB_Fe-S_bind"/>
    <property type="match status" value="1"/>
</dbReference>
<dbReference type="PANTHER" id="PTHR43513:SF3">
    <property type="entry name" value="DIHYDROOROTATE DEHYDROGENASE B (NAD(+)), ELECTRON TRANSFER SUBUNIT-RELATED"/>
    <property type="match status" value="1"/>
</dbReference>
<dbReference type="InterPro" id="IPR037117">
    <property type="entry name" value="Dihydroorotate_DH_ele_sf"/>
</dbReference>
<dbReference type="RefSeq" id="WP_075765532.1">
    <property type="nucleotide sequence ID" value="NZ_CP016076.1"/>
</dbReference>
<evidence type="ECO:0000256" key="11">
    <source>
        <dbReference type="PIRSR" id="PIRSR006816-1"/>
    </source>
</evidence>
<feature type="binding site" evidence="12">
    <location>
        <position position="258"/>
    </location>
    <ligand>
        <name>[2Fe-2S] cluster</name>
        <dbReference type="ChEBI" id="CHEBI:190135"/>
    </ligand>
</feature>
<evidence type="ECO:0000256" key="10">
    <source>
        <dbReference type="ARBA" id="ARBA00034078"/>
    </source>
</evidence>
<dbReference type="Proteomes" id="UP000185511">
    <property type="component" value="Chromosome"/>
</dbReference>
<keyword evidence="5 12" id="KW-0479">Metal-binding</keyword>
<proteinExistence type="inferred from homology"/>
<keyword evidence="9 12" id="KW-0411">Iron-sulfur</keyword>
<dbReference type="InterPro" id="IPR019480">
    <property type="entry name" value="Dihydroorotate_DH_Fe-S-bd"/>
</dbReference>
<feature type="binding site" evidence="12">
    <location>
        <position position="255"/>
    </location>
    <ligand>
        <name>[2Fe-2S] cluster</name>
        <dbReference type="ChEBI" id="CHEBI:190135"/>
    </ligand>
</feature>
<gene>
    <name evidence="14" type="ORF">UA74_24020</name>
</gene>